<comment type="caution">
    <text evidence="1">The sequence shown here is derived from an EMBL/GenBank/DDBJ whole genome shotgun (WGS) entry which is preliminary data.</text>
</comment>
<sequence length="222" mass="23579">FPRGRWVAIGVATLVLAGVGVAMAVPGPRAVIAHDVLGFPSVRQDVKIDRILVSESDVDYRISIVVLSQLSREELVRTVKLSSYCALPVNGPPPPPPPPLILYQIRQEFRVDVRFGDAINGDVIDYEQQGFRAPVVGNVAVGGGCGTLVDLTFGTSTALPSGQHVTVVVDLPKHLTVPDDRPVPLLGSSVSGTKSIAIERPDKYNFRVTLGLTGAEISGVPD</sequence>
<keyword evidence="2" id="KW-1185">Reference proteome</keyword>
<protein>
    <recommendedName>
        <fullName evidence="3">DUF2993 domain-containing protein</fullName>
    </recommendedName>
</protein>
<evidence type="ECO:0000313" key="1">
    <source>
        <dbReference type="EMBL" id="MFD1049765.1"/>
    </source>
</evidence>
<evidence type="ECO:0000313" key="2">
    <source>
        <dbReference type="Proteomes" id="UP001597045"/>
    </source>
</evidence>
<gene>
    <name evidence="1" type="ORF">ACFQ1S_31660</name>
</gene>
<name>A0ABW3ML01_9PSEU</name>
<evidence type="ECO:0008006" key="3">
    <source>
        <dbReference type="Google" id="ProtNLM"/>
    </source>
</evidence>
<proteinExistence type="predicted"/>
<dbReference type="Proteomes" id="UP001597045">
    <property type="component" value="Unassembled WGS sequence"/>
</dbReference>
<dbReference type="EMBL" id="JBHTIS010002388">
    <property type="protein sequence ID" value="MFD1049765.1"/>
    <property type="molecule type" value="Genomic_DNA"/>
</dbReference>
<organism evidence="1 2">
    <name type="scientific">Kibdelosporangium lantanae</name>
    <dbReference type="NCBI Taxonomy" id="1497396"/>
    <lineage>
        <taxon>Bacteria</taxon>
        <taxon>Bacillati</taxon>
        <taxon>Actinomycetota</taxon>
        <taxon>Actinomycetes</taxon>
        <taxon>Pseudonocardiales</taxon>
        <taxon>Pseudonocardiaceae</taxon>
        <taxon>Kibdelosporangium</taxon>
    </lineage>
</organism>
<feature type="non-terminal residue" evidence="1">
    <location>
        <position position="1"/>
    </location>
</feature>
<accession>A0ABW3ML01</accession>
<reference evidence="2" key="1">
    <citation type="journal article" date="2019" name="Int. J. Syst. Evol. Microbiol.">
        <title>The Global Catalogue of Microorganisms (GCM) 10K type strain sequencing project: providing services to taxonomists for standard genome sequencing and annotation.</title>
        <authorList>
            <consortium name="The Broad Institute Genomics Platform"/>
            <consortium name="The Broad Institute Genome Sequencing Center for Infectious Disease"/>
            <person name="Wu L."/>
            <person name="Ma J."/>
        </authorList>
    </citation>
    <scope>NUCLEOTIDE SEQUENCE [LARGE SCALE GENOMIC DNA]</scope>
    <source>
        <strain evidence="2">JCM 31486</strain>
    </source>
</reference>